<evidence type="ECO:0000313" key="2">
    <source>
        <dbReference type="Proteomes" id="UP000095282"/>
    </source>
</evidence>
<dbReference type="Pfam" id="PF07735">
    <property type="entry name" value="FBA_2"/>
    <property type="match status" value="2"/>
</dbReference>
<keyword evidence="2" id="KW-1185">Reference proteome</keyword>
<proteinExistence type="predicted"/>
<evidence type="ECO:0000313" key="3">
    <source>
        <dbReference type="WBParaSite" id="Csp11.Scaffold629.g16229.t1"/>
    </source>
</evidence>
<dbReference type="PANTHER" id="PTHR21503:SF8">
    <property type="entry name" value="F-BOX ASSOCIATED DOMAIN-CONTAINING PROTEIN-RELATED"/>
    <property type="match status" value="1"/>
</dbReference>
<organism evidence="2 3">
    <name type="scientific">Caenorhabditis tropicalis</name>
    <dbReference type="NCBI Taxonomy" id="1561998"/>
    <lineage>
        <taxon>Eukaryota</taxon>
        <taxon>Metazoa</taxon>
        <taxon>Ecdysozoa</taxon>
        <taxon>Nematoda</taxon>
        <taxon>Chromadorea</taxon>
        <taxon>Rhabditida</taxon>
        <taxon>Rhabditina</taxon>
        <taxon>Rhabditomorpha</taxon>
        <taxon>Rhabditoidea</taxon>
        <taxon>Rhabditidae</taxon>
        <taxon>Peloderinae</taxon>
        <taxon>Caenorhabditis</taxon>
    </lineage>
</organism>
<reference evidence="3" key="1">
    <citation type="submission" date="2016-11" db="UniProtKB">
        <authorList>
            <consortium name="WormBaseParasite"/>
        </authorList>
    </citation>
    <scope>IDENTIFICATION</scope>
</reference>
<dbReference type="PROSITE" id="PS50181">
    <property type="entry name" value="FBOX"/>
    <property type="match status" value="1"/>
</dbReference>
<dbReference type="WBParaSite" id="Csp11.Scaffold629.g16229.t1">
    <property type="protein sequence ID" value="Csp11.Scaffold629.g16229.t1"/>
    <property type="gene ID" value="Csp11.Scaffold629.g16229"/>
</dbReference>
<protein>
    <submittedName>
        <fullName evidence="3">F-box domain-containing protein</fullName>
    </submittedName>
</protein>
<accession>A0A1I7U9H7</accession>
<sequence>MSFYLFSLPQSVYTDIINSMNPCEQFFTSLCSRNAYSIIKTHRQQIKNSRLCTKGNFEFHFDDSSTTYLIFRQSCRSPNRDLRQLVIRGFSIQYELREDHVVLSYWTEPLEGTIDLIEYVGDLFNIQVETMEIYWNSGDCLMNWVQDSQPLLRKFRFVSIDNEEKFSVDRLTSLITLCEAKSLVLDAYTTEPLQPFHKKCDYFTASARTGITVDHLMTLDCIFIRIEQKQFSNQEINRFIKHWISGGSPRLKFFEVPLENYNEQELRAGIDGKWSKRKLRKRDDFYKRFLAFDGFFEIQETINGMSSGFKFQHGKVIFTAWPCYFPFFRLPHLASINIINAMNTTEQLLTSLCSRRAFSVIKTLRRGPNDIIMKARDRTLIIADGDERLIFFQLAINSCRKEIVTVNGHPTYLSYTMKKATIKTFWEERVNGTKELIEHVSSLFGTHVDKVTIGHHSGTEFIKWVQQRQKFLRMVKVTSDGLKENKFEPEDLKNIILSCQSKNIQLNVLLSTPFEIQELHKRFKVFQCLRGTWITVNNLMTLDCIEIRVGEKRFTCAEMNIFIKHWVNGGSPRLRILRVSVTEQNDVELLDGLDAQWNNEKTLVYNHRQHNGFFEVVRSDGITGGFKFFTNSFRFGVWPIDNRILYDLNSI</sequence>
<name>A0A1I7U9H7_9PELO</name>
<dbReference type="eggNOG" id="ENOG502TJY0">
    <property type="taxonomic scope" value="Eukaryota"/>
</dbReference>
<dbReference type="Proteomes" id="UP000095282">
    <property type="component" value="Unplaced"/>
</dbReference>
<evidence type="ECO:0000259" key="1">
    <source>
        <dbReference type="PROSITE" id="PS50181"/>
    </source>
</evidence>
<dbReference type="Pfam" id="PF00646">
    <property type="entry name" value="F-box"/>
    <property type="match status" value="1"/>
</dbReference>
<dbReference type="InterPro" id="IPR012885">
    <property type="entry name" value="F-box_Sdz-33"/>
</dbReference>
<feature type="domain" description="F-box" evidence="1">
    <location>
        <begin position="2"/>
        <end position="49"/>
    </location>
</feature>
<dbReference type="PANTHER" id="PTHR21503">
    <property type="entry name" value="F-BOX-CONTAINING HYPOTHETICAL PROTEIN C.ELEGANS"/>
    <property type="match status" value="1"/>
</dbReference>
<dbReference type="AlphaFoldDB" id="A0A1I7U9H7"/>
<dbReference type="InterPro" id="IPR001810">
    <property type="entry name" value="F-box_dom"/>
</dbReference>